<dbReference type="InterPro" id="IPR028994">
    <property type="entry name" value="Integrin_alpha_N"/>
</dbReference>
<feature type="compositionally biased region" description="Low complexity" evidence="2">
    <location>
        <begin position="80"/>
        <end position="96"/>
    </location>
</feature>
<keyword evidence="1" id="KW-0732">Signal</keyword>
<proteinExistence type="predicted"/>
<feature type="region of interest" description="Disordered" evidence="2">
    <location>
        <begin position="75"/>
        <end position="96"/>
    </location>
</feature>
<dbReference type="Pfam" id="PF00089">
    <property type="entry name" value="Trypsin"/>
    <property type="match status" value="1"/>
</dbReference>
<dbReference type="SUPFAM" id="SSF50494">
    <property type="entry name" value="Trypsin-like serine proteases"/>
    <property type="match status" value="1"/>
</dbReference>
<gene>
    <name evidence="4" type="ORF">ACGFZB_33310</name>
</gene>
<dbReference type="PANTHER" id="PTHR15462">
    <property type="entry name" value="SERINE PROTEASE"/>
    <property type="match status" value="1"/>
</dbReference>
<comment type="caution">
    <text evidence="4">The sequence shown here is derived from an EMBL/GenBank/DDBJ whole genome shotgun (WGS) entry which is preliminary data.</text>
</comment>
<dbReference type="Gene3D" id="2.40.10.10">
    <property type="entry name" value="Trypsin-like serine proteases"/>
    <property type="match status" value="2"/>
</dbReference>
<dbReference type="Proteomes" id="UP001604267">
    <property type="component" value="Unassembled WGS sequence"/>
</dbReference>
<dbReference type="RefSeq" id="WP_392822674.1">
    <property type="nucleotide sequence ID" value="NZ_JBICYV010000019.1"/>
</dbReference>
<evidence type="ECO:0000313" key="4">
    <source>
        <dbReference type="EMBL" id="MFG3015228.1"/>
    </source>
</evidence>
<dbReference type="PANTHER" id="PTHR15462:SF8">
    <property type="entry name" value="SERINE PROTEASE"/>
    <property type="match status" value="1"/>
</dbReference>
<feature type="domain" description="Peptidase S1" evidence="3">
    <location>
        <begin position="122"/>
        <end position="289"/>
    </location>
</feature>
<feature type="compositionally biased region" description="Low complexity" evidence="2">
    <location>
        <begin position="1"/>
        <end position="10"/>
    </location>
</feature>
<dbReference type="InterPro" id="IPR043504">
    <property type="entry name" value="Peptidase_S1_PA_chymotrypsin"/>
</dbReference>
<evidence type="ECO:0000256" key="1">
    <source>
        <dbReference type="ARBA" id="ARBA00022729"/>
    </source>
</evidence>
<accession>A0ABW7BDF8</accession>
<keyword evidence="5" id="KW-1185">Reference proteome</keyword>
<dbReference type="PROSITE" id="PS00134">
    <property type="entry name" value="TRYPSIN_HIS"/>
    <property type="match status" value="1"/>
</dbReference>
<dbReference type="SUPFAM" id="SSF69318">
    <property type="entry name" value="Integrin alpha N-terminal domain"/>
    <property type="match status" value="1"/>
</dbReference>
<dbReference type="GO" id="GO:0016787">
    <property type="term" value="F:hydrolase activity"/>
    <property type="evidence" value="ECO:0007669"/>
    <property type="project" value="UniProtKB-KW"/>
</dbReference>
<feature type="region of interest" description="Disordered" evidence="2">
    <location>
        <begin position="1"/>
        <end position="24"/>
    </location>
</feature>
<organism evidence="4 5">
    <name type="scientific">Streptomyces cinerochromogenes</name>
    <dbReference type="NCBI Taxonomy" id="66422"/>
    <lineage>
        <taxon>Bacteria</taxon>
        <taxon>Bacillati</taxon>
        <taxon>Actinomycetota</taxon>
        <taxon>Actinomycetes</taxon>
        <taxon>Kitasatosporales</taxon>
        <taxon>Streptomycetaceae</taxon>
        <taxon>Streptomyces</taxon>
    </lineage>
</organism>
<name>A0ABW7BDF8_9ACTN</name>
<dbReference type="InterPro" id="IPR009003">
    <property type="entry name" value="Peptidase_S1_PA"/>
</dbReference>
<reference evidence="4 5" key="1">
    <citation type="submission" date="2024-10" db="EMBL/GenBank/DDBJ databases">
        <title>The Natural Products Discovery Center: Release of the First 8490 Sequenced Strains for Exploring Actinobacteria Biosynthetic Diversity.</title>
        <authorList>
            <person name="Kalkreuter E."/>
            <person name="Kautsar S.A."/>
            <person name="Yang D."/>
            <person name="Bader C.D."/>
            <person name="Teijaro C.N."/>
            <person name="Fluegel L."/>
            <person name="Davis C.M."/>
            <person name="Simpson J.R."/>
            <person name="Lauterbach L."/>
            <person name="Steele A.D."/>
            <person name="Gui C."/>
            <person name="Meng S."/>
            <person name="Li G."/>
            <person name="Viehrig K."/>
            <person name="Ye F."/>
            <person name="Su P."/>
            <person name="Kiefer A.F."/>
            <person name="Nichols A."/>
            <person name="Cepeda A.J."/>
            <person name="Yan W."/>
            <person name="Fan B."/>
            <person name="Jiang Y."/>
            <person name="Adhikari A."/>
            <person name="Zheng C.-J."/>
            <person name="Schuster L."/>
            <person name="Cowan T.M."/>
            <person name="Smanski M.J."/>
            <person name="Chevrette M.G."/>
            <person name="De Carvalho L.P.S."/>
            <person name="Shen B."/>
        </authorList>
    </citation>
    <scope>NUCLEOTIDE SEQUENCE [LARGE SCALE GENOMIC DNA]</scope>
    <source>
        <strain evidence="4 5">NPDC048320</strain>
    </source>
</reference>
<dbReference type="EC" id="3.4.21.-" evidence="4"/>
<evidence type="ECO:0000259" key="3">
    <source>
        <dbReference type="Pfam" id="PF00089"/>
    </source>
</evidence>
<dbReference type="InterPro" id="IPR050966">
    <property type="entry name" value="Glutamyl_endopeptidase"/>
</dbReference>
<evidence type="ECO:0000256" key="2">
    <source>
        <dbReference type="SAM" id="MobiDB-lite"/>
    </source>
</evidence>
<dbReference type="EMBL" id="JBICYV010000019">
    <property type="protein sequence ID" value="MFG3015228.1"/>
    <property type="molecule type" value="Genomic_DNA"/>
</dbReference>
<keyword evidence="4" id="KW-0378">Hydrolase</keyword>
<protein>
    <submittedName>
        <fullName evidence="4">Trypsin-like serine peptidase</fullName>
        <ecNumber evidence="4">3.4.21.-</ecNumber>
    </submittedName>
</protein>
<evidence type="ECO:0000313" key="5">
    <source>
        <dbReference type="Proteomes" id="UP001604267"/>
    </source>
</evidence>
<dbReference type="InterPro" id="IPR001254">
    <property type="entry name" value="Trypsin_dom"/>
</dbReference>
<sequence>MFSYGPRRTPGGSGTPGGSRTPAGRRPAVAVLCAALFGVAVPAAGAAEPAPPGPVAGQEARQAARFWTAQRMADARPLDAARQTPAAPGASAAAAARPKGTLFKGTRLVGTFFGSDGPGGTTWHCTGSVIDTKARNIVLTAAHCALNMKGDYVFVPKFVKGAAPDRQPYGIFHIQRVFIDPRYVPDRGSTTTKKAASDLDTAFARVSANQWGKSLQDAVGGGLTFTRPAGYNLRNVTVTGYPSYRHNSAGRAVKCTVPTRQLRGYRQLAMTCGGYYGGVSGSPWITDYKDDARTGHVIGNLGGYNGGGNDANVDYISYGTAFGADAANLLADAVADQAPPADLPPYRGLKGTLPGGAARWRGAALMASGDYTGDRHGDLLVVWSDGGVTLHPGDGKGGFGAEKRLRQANSTWTHARSVAGGTFTGDRSGLLVRWSDGEVTLYPQPGPSGLGREIRMAAPGSAWKNAVQFTAGAFRDGGGTGLLVRRTDGSLTLYTGIGAGGFGTGTRILPANGTWTKAALLTGGDFDGTAGGDLLVRWADGTLDTYAGTSAAGLGTRSRLRGPNGLWTHAQVVTAGDFRHDRTGNDLVVRWSDGETTLYADTGTKSLGTEHTLVHPGT</sequence>
<dbReference type="InterPro" id="IPR018114">
    <property type="entry name" value="TRYPSIN_HIS"/>
</dbReference>